<dbReference type="Gene3D" id="1.10.10.60">
    <property type="entry name" value="Homeodomain-like"/>
    <property type="match status" value="2"/>
</dbReference>
<dbReference type="InterPro" id="IPR018062">
    <property type="entry name" value="HTH_AraC-typ_CS"/>
</dbReference>
<evidence type="ECO:0000259" key="12">
    <source>
        <dbReference type="PROSITE" id="PS50110"/>
    </source>
</evidence>
<keyword evidence="6" id="KW-0805">Transcription regulation</keyword>
<evidence type="ECO:0000256" key="10">
    <source>
        <dbReference type="PROSITE-ProRule" id="PRU00169"/>
    </source>
</evidence>
<dbReference type="InterPro" id="IPR020449">
    <property type="entry name" value="Tscrpt_reg_AraC-type_HTH"/>
</dbReference>
<dbReference type="SMART" id="SM00448">
    <property type="entry name" value="REC"/>
    <property type="match status" value="1"/>
</dbReference>
<feature type="domain" description="HTH araC/xylS-type" evidence="11">
    <location>
        <begin position="423"/>
        <end position="522"/>
    </location>
</feature>
<evidence type="ECO:0000259" key="11">
    <source>
        <dbReference type="PROSITE" id="PS01124"/>
    </source>
</evidence>
<comment type="subcellular location">
    <subcellularLocation>
        <location evidence="1">Cytoplasm</location>
    </subcellularLocation>
</comment>
<gene>
    <name evidence="13" type="ORF">JJN12_13235</name>
</gene>
<dbReference type="PANTHER" id="PTHR42713:SF3">
    <property type="entry name" value="TRANSCRIPTIONAL REGULATORY PROTEIN HPTR"/>
    <property type="match status" value="1"/>
</dbReference>
<evidence type="ECO:0000313" key="13">
    <source>
        <dbReference type="EMBL" id="MBK5898725.1"/>
    </source>
</evidence>
<name>A0ABS1J3U9_9FIRM</name>
<dbReference type="InterPro" id="IPR009057">
    <property type="entry name" value="Homeodomain-like_sf"/>
</dbReference>
<dbReference type="SMART" id="SM00342">
    <property type="entry name" value="HTH_ARAC"/>
    <property type="match status" value="1"/>
</dbReference>
<evidence type="ECO:0000256" key="4">
    <source>
        <dbReference type="ARBA" id="ARBA00022553"/>
    </source>
</evidence>
<dbReference type="PANTHER" id="PTHR42713">
    <property type="entry name" value="HISTIDINE KINASE-RELATED"/>
    <property type="match status" value="1"/>
</dbReference>
<dbReference type="Proteomes" id="UP000604730">
    <property type="component" value="Unassembled WGS sequence"/>
</dbReference>
<protein>
    <recommendedName>
        <fullName evidence="2">Stage 0 sporulation protein A homolog</fullName>
    </recommendedName>
</protein>
<dbReference type="InterPro" id="IPR011006">
    <property type="entry name" value="CheY-like_superfamily"/>
</dbReference>
<evidence type="ECO:0000256" key="5">
    <source>
        <dbReference type="ARBA" id="ARBA00023012"/>
    </source>
</evidence>
<evidence type="ECO:0000256" key="6">
    <source>
        <dbReference type="ARBA" id="ARBA00023015"/>
    </source>
</evidence>
<evidence type="ECO:0000256" key="2">
    <source>
        <dbReference type="ARBA" id="ARBA00018672"/>
    </source>
</evidence>
<evidence type="ECO:0000256" key="9">
    <source>
        <dbReference type="ARBA" id="ARBA00024867"/>
    </source>
</evidence>
<keyword evidence="5" id="KW-0902">Two-component regulatory system</keyword>
<dbReference type="PROSITE" id="PS01124">
    <property type="entry name" value="HTH_ARAC_FAMILY_2"/>
    <property type="match status" value="1"/>
</dbReference>
<evidence type="ECO:0000256" key="1">
    <source>
        <dbReference type="ARBA" id="ARBA00004496"/>
    </source>
</evidence>
<evidence type="ECO:0000256" key="7">
    <source>
        <dbReference type="ARBA" id="ARBA00023125"/>
    </source>
</evidence>
<accession>A0ABS1J3U9</accession>
<organism evidence="13 14">
    <name type="scientific">Catonella massiliensis</name>
    <dbReference type="NCBI Taxonomy" id="2799636"/>
    <lineage>
        <taxon>Bacteria</taxon>
        <taxon>Bacillati</taxon>
        <taxon>Bacillota</taxon>
        <taxon>Clostridia</taxon>
        <taxon>Lachnospirales</taxon>
        <taxon>Lachnospiraceae</taxon>
        <taxon>Catonella</taxon>
    </lineage>
</organism>
<keyword evidence="3" id="KW-0963">Cytoplasm</keyword>
<evidence type="ECO:0000256" key="8">
    <source>
        <dbReference type="ARBA" id="ARBA00023163"/>
    </source>
</evidence>
<sequence>MRLLIVDDERITRNVLLNHIPWSEIGITKIETAGDGKEALEIAKGFKPNIVLSDIRMPKMNGLELARCLKAEQEDCRIIFLSAYSDREYLKEAIQLRAVSYVEKPIKPDEIKEVVKSAVDEIKKQQRLENRNYYAKQKKICMEILTGEKVSADIEEYPFLRGLEYIASELRIYPQDPSAEVEYDENALSLVLEELIASLLKSRVPDINDSDDAMFRKYCLFTVKDLNHIVVLFNIDNDLQKDKVYSLTEKLRKGLLHKLPQLRRVFAGVGLSVRDVKELKDSAIQAKAARRKCFLGGVIKDAKEQGMGRYDFSGKLPIEILNLWRYGNYAELENSLSTLADEISPFTETTVDSVRGYYLTLLLTLTQRAKSQNSVDFGDISAAALSALGEACCLEEMGECLKDTAKLYFNNKDSKSQYSQLSEKVAKYILDNYSDERLSISQIAGKMYLSPNYLSLLFKKDTGKTINQFITEVRIEKAKALLKKDRTPLSSIAEKIGYHDANYFSKAFKKETGVTPKAYRESI</sequence>
<keyword evidence="8" id="KW-0804">Transcription</keyword>
<dbReference type="Gene3D" id="3.40.50.2300">
    <property type="match status" value="1"/>
</dbReference>
<keyword evidence="14" id="KW-1185">Reference proteome</keyword>
<dbReference type="Pfam" id="PF00072">
    <property type="entry name" value="Response_reg"/>
    <property type="match status" value="1"/>
</dbReference>
<keyword evidence="7" id="KW-0238">DNA-binding</keyword>
<dbReference type="CDD" id="cd17536">
    <property type="entry name" value="REC_YesN-like"/>
    <property type="match status" value="1"/>
</dbReference>
<dbReference type="InterPro" id="IPR001789">
    <property type="entry name" value="Sig_transdc_resp-reg_receiver"/>
</dbReference>
<reference evidence="13 14" key="1">
    <citation type="submission" date="2021-01" db="EMBL/GenBank/DDBJ databases">
        <title>Isolation and description of Catonella massiliensis sp. nov., a novel Catonella species, isolated from a stable periodontitis subject.</title>
        <authorList>
            <person name="Antezack A."/>
            <person name="Boxberger M."/>
            <person name="La Scola B."/>
            <person name="Monnet-Corti V."/>
        </authorList>
    </citation>
    <scope>NUCLEOTIDE SEQUENCE [LARGE SCALE GENOMIC DNA]</scope>
    <source>
        <strain evidence="13 14">Marseille-Q4567</strain>
    </source>
</reference>
<evidence type="ECO:0000256" key="3">
    <source>
        <dbReference type="ARBA" id="ARBA00022490"/>
    </source>
</evidence>
<dbReference type="Pfam" id="PF12833">
    <property type="entry name" value="HTH_18"/>
    <property type="match status" value="1"/>
</dbReference>
<evidence type="ECO:0000313" key="14">
    <source>
        <dbReference type="Proteomes" id="UP000604730"/>
    </source>
</evidence>
<feature type="domain" description="Response regulatory" evidence="12">
    <location>
        <begin position="2"/>
        <end position="119"/>
    </location>
</feature>
<feature type="modified residue" description="4-aspartylphosphate" evidence="10">
    <location>
        <position position="54"/>
    </location>
</feature>
<comment type="function">
    <text evidence="9">May play the central regulatory role in sporulation. It may be an element of the effector pathway responsible for the activation of sporulation genes in response to nutritional stress. Spo0A may act in concert with spo0H (a sigma factor) to control the expression of some genes that are critical to the sporulation process.</text>
</comment>
<dbReference type="SUPFAM" id="SSF52172">
    <property type="entry name" value="CheY-like"/>
    <property type="match status" value="1"/>
</dbReference>
<dbReference type="EMBL" id="JAEPRJ010000001">
    <property type="protein sequence ID" value="MBK5898725.1"/>
    <property type="molecule type" value="Genomic_DNA"/>
</dbReference>
<keyword evidence="4 10" id="KW-0597">Phosphoprotein</keyword>
<dbReference type="PROSITE" id="PS00041">
    <property type="entry name" value="HTH_ARAC_FAMILY_1"/>
    <property type="match status" value="1"/>
</dbReference>
<proteinExistence type="predicted"/>
<dbReference type="InterPro" id="IPR051552">
    <property type="entry name" value="HptR"/>
</dbReference>
<dbReference type="SUPFAM" id="SSF46689">
    <property type="entry name" value="Homeodomain-like"/>
    <property type="match status" value="2"/>
</dbReference>
<dbReference type="InterPro" id="IPR018060">
    <property type="entry name" value="HTH_AraC"/>
</dbReference>
<comment type="caution">
    <text evidence="13">The sequence shown here is derived from an EMBL/GenBank/DDBJ whole genome shotgun (WGS) entry which is preliminary data.</text>
</comment>
<dbReference type="RefSeq" id="WP_208430126.1">
    <property type="nucleotide sequence ID" value="NZ_JAEPRJ010000001.1"/>
</dbReference>
<dbReference type="PROSITE" id="PS50110">
    <property type="entry name" value="RESPONSE_REGULATORY"/>
    <property type="match status" value="1"/>
</dbReference>
<dbReference type="PRINTS" id="PR00032">
    <property type="entry name" value="HTHARAC"/>
</dbReference>